<evidence type="ECO:0000259" key="3">
    <source>
        <dbReference type="PROSITE" id="PS50158"/>
    </source>
</evidence>
<accession>A0AA38SRH0</accession>
<dbReference type="PROSITE" id="PS50158">
    <property type="entry name" value="ZF_CCHC"/>
    <property type="match status" value="1"/>
</dbReference>
<dbReference type="GO" id="GO:0003676">
    <property type="term" value="F:nucleic acid binding"/>
    <property type="evidence" value="ECO:0007669"/>
    <property type="project" value="InterPro"/>
</dbReference>
<dbReference type="SUPFAM" id="SSF57756">
    <property type="entry name" value="Retrovirus zinc finger-like domains"/>
    <property type="match status" value="1"/>
</dbReference>
<proteinExistence type="predicted"/>
<dbReference type="EMBL" id="JARYMX010000005">
    <property type="protein sequence ID" value="KAJ9547499.1"/>
    <property type="molecule type" value="Genomic_DNA"/>
</dbReference>
<keyword evidence="1" id="KW-0479">Metal-binding</keyword>
<gene>
    <name evidence="4" type="ORF">OSB04_020042</name>
</gene>
<dbReference type="Pfam" id="PF00098">
    <property type="entry name" value="zf-CCHC"/>
    <property type="match status" value="1"/>
</dbReference>
<dbReference type="AlphaFoldDB" id="A0AA38SRH0"/>
<dbReference type="SMART" id="SM00343">
    <property type="entry name" value="ZnF_C2HC"/>
    <property type="match status" value="1"/>
</dbReference>
<dbReference type="GO" id="GO:0008270">
    <property type="term" value="F:zinc ion binding"/>
    <property type="evidence" value="ECO:0007669"/>
    <property type="project" value="UniProtKB-KW"/>
</dbReference>
<keyword evidence="5" id="KW-1185">Reference proteome</keyword>
<feature type="domain" description="CCHC-type" evidence="3">
    <location>
        <begin position="69"/>
        <end position="84"/>
    </location>
</feature>
<reference evidence="4" key="1">
    <citation type="submission" date="2023-03" db="EMBL/GenBank/DDBJ databases">
        <title>Chromosome-scale reference genome and RAD-based genetic map of yellow starthistle (Centaurea solstitialis) reveal putative structural variation and QTLs associated with invader traits.</title>
        <authorList>
            <person name="Reatini B."/>
            <person name="Cang F.A."/>
            <person name="Jiang Q."/>
            <person name="Mckibben M.T.W."/>
            <person name="Barker M.S."/>
            <person name="Rieseberg L.H."/>
            <person name="Dlugosch K.M."/>
        </authorList>
    </citation>
    <scope>NUCLEOTIDE SEQUENCE</scope>
    <source>
        <strain evidence="4">CAN-66</strain>
        <tissue evidence="4">Leaf</tissue>
    </source>
</reference>
<organism evidence="4 5">
    <name type="scientific">Centaurea solstitialis</name>
    <name type="common">yellow star-thistle</name>
    <dbReference type="NCBI Taxonomy" id="347529"/>
    <lineage>
        <taxon>Eukaryota</taxon>
        <taxon>Viridiplantae</taxon>
        <taxon>Streptophyta</taxon>
        <taxon>Embryophyta</taxon>
        <taxon>Tracheophyta</taxon>
        <taxon>Spermatophyta</taxon>
        <taxon>Magnoliopsida</taxon>
        <taxon>eudicotyledons</taxon>
        <taxon>Gunneridae</taxon>
        <taxon>Pentapetalae</taxon>
        <taxon>asterids</taxon>
        <taxon>campanulids</taxon>
        <taxon>Asterales</taxon>
        <taxon>Asteraceae</taxon>
        <taxon>Carduoideae</taxon>
        <taxon>Cardueae</taxon>
        <taxon>Centaureinae</taxon>
        <taxon>Centaurea</taxon>
    </lineage>
</organism>
<keyword evidence="1" id="KW-0863">Zinc-finger</keyword>
<name>A0AA38SRH0_9ASTR</name>
<dbReference type="Proteomes" id="UP001172457">
    <property type="component" value="Chromosome 5"/>
</dbReference>
<dbReference type="Gene3D" id="4.10.60.10">
    <property type="entry name" value="Zinc finger, CCHC-type"/>
    <property type="match status" value="1"/>
</dbReference>
<dbReference type="InterPro" id="IPR036875">
    <property type="entry name" value="Znf_CCHC_sf"/>
</dbReference>
<evidence type="ECO:0000313" key="5">
    <source>
        <dbReference type="Proteomes" id="UP001172457"/>
    </source>
</evidence>
<protein>
    <recommendedName>
        <fullName evidence="3">CCHC-type domain-containing protein</fullName>
    </recommendedName>
</protein>
<evidence type="ECO:0000256" key="1">
    <source>
        <dbReference type="PROSITE-ProRule" id="PRU00047"/>
    </source>
</evidence>
<sequence length="144" mass="17026">MRFDDTRRYDEPRRYEKPRRFVDQKRFEKPAEAKRFEQGGRADYQKPEEKAKLEDKGNEVKKDDTGPTCFKCGKLGHFARNCTNHVSKYDYYIKKMKLAKMQDDGHALLAEDETWLRMSSDDEEGGQIFMLAKDEAWLNLSSDE</sequence>
<comment type="caution">
    <text evidence="4">The sequence shown here is derived from an EMBL/GenBank/DDBJ whole genome shotgun (WGS) entry which is preliminary data.</text>
</comment>
<evidence type="ECO:0000256" key="2">
    <source>
        <dbReference type="SAM" id="MobiDB-lite"/>
    </source>
</evidence>
<feature type="region of interest" description="Disordered" evidence="2">
    <location>
        <begin position="1"/>
        <end position="63"/>
    </location>
</feature>
<keyword evidence="1" id="KW-0862">Zinc</keyword>
<dbReference type="InterPro" id="IPR001878">
    <property type="entry name" value="Znf_CCHC"/>
</dbReference>
<evidence type="ECO:0000313" key="4">
    <source>
        <dbReference type="EMBL" id="KAJ9547499.1"/>
    </source>
</evidence>